<dbReference type="InterPro" id="IPR023168">
    <property type="entry name" value="GatB_Yqey_C_2"/>
</dbReference>
<feature type="compositionally biased region" description="Basic and acidic residues" evidence="9">
    <location>
        <begin position="606"/>
        <end position="620"/>
    </location>
</feature>
<dbReference type="SUPFAM" id="SSF89095">
    <property type="entry name" value="GatB/YqeY motif"/>
    <property type="match status" value="1"/>
</dbReference>
<dbReference type="Pfam" id="PF02637">
    <property type="entry name" value="GatB_Yqey"/>
    <property type="match status" value="1"/>
</dbReference>
<dbReference type="InterPro" id="IPR018027">
    <property type="entry name" value="Asn/Gln_amidotransferase"/>
</dbReference>
<dbReference type="InterPro" id="IPR003789">
    <property type="entry name" value="Asn/Gln_tRNA_amidoTrase-B-like"/>
</dbReference>
<evidence type="ECO:0000256" key="9">
    <source>
        <dbReference type="SAM" id="MobiDB-lite"/>
    </source>
</evidence>
<proteinExistence type="inferred from homology"/>
<evidence type="ECO:0000256" key="8">
    <source>
        <dbReference type="RuleBase" id="RU363037"/>
    </source>
</evidence>
<dbReference type="NCBIfam" id="NF011291">
    <property type="entry name" value="PRK14703.1"/>
    <property type="match status" value="1"/>
</dbReference>
<keyword evidence="1 7" id="KW-0963">Cytoplasm</keyword>
<dbReference type="Pfam" id="PF20974">
    <property type="entry name" value="tRNA-synt_1c_C2"/>
    <property type="match status" value="1"/>
</dbReference>
<feature type="binding site" evidence="7">
    <location>
        <position position="86"/>
    </location>
    <ligand>
        <name>L-glutamine</name>
        <dbReference type="ChEBI" id="CHEBI:58359"/>
    </ligand>
</feature>
<dbReference type="HAMAP" id="MF_00126">
    <property type="entry name" value="Gln_tRNA_synth"/>
    <property type="match status" value="1"/>
</dbReference>
<dbReference type="Gene3D" id="1.10.10.410">
    <property type="match status" value="1"/>
</dbReference>
<dbReference type="Proteomes" id="UP001401887">
    <property type="component" value="Unassembled WGS sequence"/>
</dbReference>
<feature type="domain" description="Asn/Gln amidotransferase" evidence="10">
    <location>
        <begin position="678"/>
        <end position="823"/>
    </location>
</feature>
<evidence type="ECO:0000256" key="1">
    <source>
        <dbReference type="ARBA" id="ARBA00022490"/>
    </source>
</evidence>
<feature type="short sequence motif" description="'HIGH' region" evidence="7">
    <location>
        <begin position="53"/>
        <end position="63"/>
    </location>
</feature>
<keyword evidence="12" id="KW-1185">Reference proteome</keyword>
<evidence type="ECO:0000256" key="3">
    <source>
        <dbReference type="ARBA" id="ARBA00022741"/>
    </source>
</evidence>
<comment type="subcellular location">
    <subcellularLocation>
        <location evidence="7">Cytoplasm</location>
    </subcellularLocation>
</comment>
<feature type="region of interest" description="Disordered" evidence="9">
    <location>
        <begin position="606"/>
        <end position="646"/>
    </location>
</feature>
<evidence type="ECO:0000256" key="7">
    <source>
        <dbReference type="HAMAP-Rule" id="MF_00126"/>
    </source>
</evidence>
<comment type="caution">
    <text evidence="11">The sequence shown here is derived from an EMBL/GenBank/DDBJ whole genome shotgun (WGS) entry which is preliminary data.</text>
</comment>
<dbReference type="InterPro" id="IPR004514">
    <property type="entry name" value="Gln-tRNA-synth"/>
</dbReference>
<dbReference type="EC" id="6.1.1.18" evidence="7"/>
<evidence type="ECO:0000313" key="11">
    <source>
        <dbReference type="EMBL" id="GAA5513514.1"/>
    </source>
</evidence>
<dbReference type="PRINTS" id="PR00987">
    <property type="entry name" value="TRNASYNTHGLU"/>
</dbReference>
<keyword evidence="6 7" id="KW-0030">Aminoacyl-tRNA synthetase</keyword>
<dbReference type="PANTHER" id="PTHR43097:SF5">
    <property type="entry name" value="GLUTAMATE--TRNA LIGASE"/>
    <property type="match status" value="1"/>
</dbReference>
<accession>A0ABP9W869</accession>
<comment type="similarity">
    <text evidence="7 8">Belongs to the class-I aminoacyl-tRNA synthetase family.</text>
</comment>
<dbReference type="PANTHER" id="PTHR43097">
    <property type="entry name" value="GLUTAMINE-TRNA LIGASE"/>
    <property type="match status" value="1"/>
</dbReference>
<dbReference type="InterPro" id="IPR011035">
    <property type="entry name" value="Ribosomal_bL25/Gln-tRNA_synth"/>
</dbReference>
<dbReference type="InterPro" id="IPR014729">
    <property type="entry name" value="Rossmann-like_a/b/a_fold"/>
</dbReference>
<keyword evidence="5 7" id="KW-0648">Protein biosynthesis</keyword>
<dbReference type="InterPro" id="IPR000924">
    <property type="entry name" value="Glu/Gln-tRNA-synth"/>
</dbReference>
<dbReference type="Gene3D" id="2.40.240.10">
    <property type="entry name" value="Ribosomal Protein L25, Chain P"/>
    <property type="match status" value="2"/>
</dbReference>
<dbReference type="InterPro" id="IPR050132">
    <property type="entry name" value="Gln/Glu-tRNA_Ligase"/>
</dbReference>
<reference evidence="11 12" key="1">
    <citation type="submission" date="2024-02" db="EMBL/GenBank/DDBJ databases">
        <title>Deinococcus carri NBRC 110142.</title>
        <authorList>
            <person name="Ichikawa N."/>
            <person name="Katano-Makiyama Y."/>
            <person name="Hidaka K."/>
        </authorList>
    </citation>
    <scope>NUCLEOTIDE SEQUENCE [LARGE SCALE GENOMIC DNA]</scope>
    <source>
        <strain evidence="11 12">NBRC 110142</strain>
    </source>
</reference>
<keyword evidence="3 7" id="KW-0547">Nucleotide-binding</keyword>
<keyword evidence="4 7" id="KW-0067">ATP-binding</keyword>
<protein>
    <recommendedName>
        <fullName evidence="7">Glutamine--tRNA ligase</fullName>
        <ecNumber evidence="7">6.1.1.18</ecNumber>
    </recommendedName>
    <alternativeName>
        <fullName evidence="7">Glutaminyl-tRNA synthetase</fullName>
        <shortName evidence="7">GlnRS</shortName>
    </alternativeName>
</protein>
<comment type="subunit">
    <text evidence="7">Monomer.</text>
</comment>
<feature type="short sequence motif" description="'KMSKS' region" evidence="7">
    <location>
        <begin position="287"/>
        <end position="291"/>
    </location>
</feature>
<dbReference type="EMBL" id="BAABRP010000008">
    <property type="protein sequence ID" value="GAA5513514.1"/>
    <property type="molecule type" value="Genomic_DNA"/>
</dbReference>
<comment type="caution">
    <text evidence="7">Lacks conserved residue(s) required for the propagation of feature annotation.</text>
</comment>
<dbReference type="SUPFAM" id="SSF52374">
    <property type="entry name" value="Nucleotidylyl transferase"/>
    <property type="match status" value="1"/>
</dbReference>
<organism evidence="11 12">
    <name type="scientific">Deinococcus carri</name>
    <dbReference type="NCBI Taxonomy" id="1211323"/>
    <lineage>
        <taxon>Bacteria</taxon>
        <taxon>Thermotogati</taxon>
        <taxon>Deinococcota</taxon>
        <taxon>Deinococci</taxon>
        <taxon>Deinococcales</taxon>
        <taxon>Deinococcaceae</taxon>
        <taxon>Deinococcus</taxon>
    </lineage>
</organism>
<dbReference type="InterPro" id="IPR020059">
    <property type="entry name" value="Glu/Gln-tRNA-synth_Ib_codon-bd"/>
</dbReference>
<keyword evidence="2 7" id="KW-0436">Ligase</keyword>
<gene>
    <name evidence="7 11" type="primary">glnS</name>
    <name evidence="11" type="ORF">Dcar01_02253</name>
</gene>
<dbReference type="GO" id="GO:0016874">
    <property type="term" value="F:ligase activity"/>
    <property type="evidence" value="ECO:0007669"/>
    <property type="project" value="UniProtKB-KW"/>
</dbReference>
<evidence type="ECO:0000313" key="12">
    <source>
        <dbReference type="Proteomes" id="UP001401887"/>
    </source>
</evidence>
<dbReference type="SUPFAM" id="SSF50715">
    <property type="entry name" value="Ribosomal protein L25-like"/>
    <property type="match status" value="1"/>
</dbReference>
<evidence type="ECO:0000256" key="6">
    <source>
        <dbReference type="ARBA" id="ARBA00023146"/>
    </source>
</evidence>
<feature type="region of interest" description="Disordered" evidence="9">
    <location>
        <begin position="1"/>
        <end position="26"/>
    </location>
</feature>
<evidence type="ECO:0000256" key="2">
    <source>
        <dbReference type="ARBA" id="ARBA00022598"/>
    </source>
</evidence>
<dbReference type="Pfam" id="PF00749">
    <property type="entry name" value="tRNA-synt_1c"/>
    <property type="match status" value="1"/>
</dbReference>
<dbReference type="RefSeq" id="WP_345465164.1">
    <property type="nucleotide sequence ID" value="NZ_BAABRP010000008.1"/>
</dbReference>
<dbReference type="InterPro" id="IPR020056">
    <property type="entry name" value="Rbsml_bL25/Gln-tRNA_synth_N"/>
</dbReference>
<dbReference type="Pfam" id="PF03950">
    <property type="entry name" value="tRNA-synt_1c_C"/>
    <property type="match status" value="2"/>
</dbReference>
<dbReference type="Gene3D" id="3.40.50.620">
    <property type="entry name" value="HUPs"/>
    <property type="match status" value="1"/>
</dbReference>
<dbReference type="InterPro" id="IPR049437">
    <property type="entry name" value="tRNA-synt_1c_C2"/>
</dbReference>
<evidence type="ECO:0000256" key="4">
    <source>
        <dbReference type="ARBA" id="ARBA00022840"/>
    </source>
</evidence>
<evidence type="ECO:0000259" key="10">
    <source>
        <dbReference type="SMART" id="SM00845"/>
    </source>
</evidence>
<dbReference type="NCBIfam" id="TIGR00440">
    <property type="entry name" value="glnS"/>
    <property type="match status" value="1"/>
</dbReference>
<comment type="catalytic activity">
    <reaction evidence="7">
        <text>tRNA(Gln) + L-glutamine + ATP = L-glutaminyl-tRNA(Gln) + AMP + diphosphate</text>
        <dbReference type="Rhea" id="RHEA:20121"/>
        <dbReference type="Rhea" id="RHEA-COMP:9662"/>
        <dbReference type="Rhea" id="RHEA-COMP:9681"/>
        <dbReference type="ChEBI" id="CHEBI:30616"/>
        <dbReference type="ChEBI" id="CHEBI:33019"/>
        <dbReference type="ChEBI" id="CHEBI:58359"/>
        <dbReference type="ChEBI" id="CHEBI:78442"/>
        <dbReference type="ChEBI" id="CHEBI:78521"/>
        <dbReference type="ChEBI" id="CHEBI:456215"/>
        <dbReference type="EC" id="6.1.1.18"/>
    </reaction>
</comment>
<feature type="binding site" evidence="7">
    <location>
        <position position="231"/>
    </location>
    <ligand>
        <name>L-glutamine</name>
        <dbReference type="ChEBI" id="CHEBI:58359"/>
    </ligand>
</feature>
<sequence length="826" mass="91443">MTAPDASPNPAAHPAGGAETAPGPRVTPNFITEIIERDLQSGKYPAVVTRFPPEPSGYAHLGHVFASFLDFQTAAQYGGRYHLRMDDTNPELATQEYVDAIADDLRWLGWDWDGNFYYASDNFERYYEYAEELIKRGKAYVDSVSGDEMARLRGDATTPGTPSPYRDRTVEENLDLFRRMRAGEFPDGAHVLRAKIDLASPNMKLRDPVLYRILHAPHYRAGDTWCIYPMYDFQHPLQDALEGVSHSMCSLEFVDNRAIYDWLMEALEFTPRPHQYEFGRRSLEYTITSKRKLRRLVQEGRVTGWDDPRMPTLRAQRRLGVTPEAVLAFASQIGVNRTNRTVDISVYENAVRDDLNWRAPRVMAVTDPVRVVVENIPAGETRTLSLPYWPHDVIRDSPDGLVNLPTGERVPPEQAVREVPLTRELYIEREDFNLDPPKGYKRLTRGGTVRLRGAGIIRADDVETDEAGNVTTIHATLLGEDAKASGVIHWVSAAHALPAEFRLYDRLFRVPNPEGENPDDIAPDFDPERMSHENEAAPLDAGFLRYLNPDSLRVTRGYVEPSVARDPQGTRYQFERQGYFWRDPVDSREDALVFGRIITLKDTWGRETQKAEGGRQKAEQLKLTQPKPRVEAARPTTHNPPPTTLLTPEQEAEAARLTALGVAEADARTLARDAVLGEFFAGAQAAEQAGAHAGQVAAWTVNDLAPGLRSGESRLSAGDLPALAALLAQGQISTRIARDVLARAAASGEAPAAIVEREGLRVVTDTGAIEAAVREVLAANPDKVEAYRGGRTGLLGFFTGQVMRATGGQADPQVVGQKLAEALGGS</sequence>
<evidence type="ECO:0000256" key="5">
    <source>
        <dbReference type="ARBA" id="ARBA00022917"/>
    </source>
</evidence>
<dbReference type="InterPro" id="IPR022861">
    <property type="entry name" value="Gln_tRNA_ligase_bac"/>
</dbReference>
<dbReference type="SMART" id="SM00845">
    <property type="entry name" value="GatB_Yqey"/>
    <property type="match status" value="1"/>
</dbReference>
<name>A0ABP9W869_9DEIO</name>
<dbReference type="InterPro" id="IPR020058">
    <property type="entry name" value="Glu/Gln-tRNA-synth_Ib_cat-dom"/>
</dbReference>